<organism evidence="1 2">
    <name type="scientific">Gossypium stocksii</name>
    <dbReference type="NCBI Taxonomy" id="47602"/>
    <lineage>
        <taxon>Eukaryota</taxon>
        <taxon>Viridiplantae</taxon>
        <taxon>Streptophyta</taxon>
        <taxon>Embryophyta</taxon>
        <taxon>Tracheophyta</taxon>
        <taxon>Spermatophyta</taxon>
        <taxon>Magnoliopsida</taxon>
        <taxon>eudicotyledons</taxon>
        <taxon>Gunneridae</taxon>
        <taxon>Pentapetalae</taxon>
        <taxon>rosids</taxon>
        <taxon>malvids</taxon>
        <taxon>Malvales</taxon>
        <taxon>Malvaceae</taxon>
        <taxon>Malvoideae</taxon>
        <taxon>Gossypium</taxon>
    </lineage>
</organism>
<comment type="caution">
    <text evidence="1">The sequence shown here is derived from an EMBL/GenBank/DDBJ whole genome shotgun (WGS) entry which is preliminary data.</text>
</comment>
<evidence type="ECO:0000313" key="2">
    <source>
        <dbReference type="Proteomes" id="UP000828251"/>
    </source>
</evidence>
<evidence type="ECO:0000313" key="1">
    <source>
        <dbReference type="EMBL" id="KAH1114504.1"/>
    </source>
</evidence>
<keyword evidence="2" id="KW-1185">Reference proteome</keyword>
<dbReference type="Proteomes" id="UP000828251">
    <property type="component" value="Unassembled WGS sequence"/>
</dbReference>
<dbReference type="EMBL" id="JAIQCV010000003">
    <property type="protein sequence ID" value="KAH1114504.1"/>
    <property type="molecule type" value="Genomic_DNA"/>
</dbReference>
<accession>A0A9D3W6V6</accession>
<sequence length="152" mass="17227">MLPLREEVVHDVPNLDPKDPCIITDQLELKNNNQQEFGTEDHGDELNMVKEVPDPIDVEPEITVDAVADVKVEVTTNMVLEPILNESAEEPIHFLAIAEKVLAEKINEFDSFSSNKSNKGRMTKISQDMEGRELEAIIPWKIIWGFLKFGTK</sequence>
<dbReference type="AlphaFoldDB" id="A0A9D3W6V6"/>
<proteinExistence type="predicted"/>
<protein>
    <submittedName>
        <fullName evidence="1">Uncharacterized protein</fullName>
    </submittedName>
</protein>
<reference evidence="1 2" key="1">
    <citation type="journal article" date="2021" name="Plant Biotechnol. J.">
        <title>Multi-omics assisted identification of the key and species-specific regulatory components of drought-tolerant mechanisms in Gossypium stocksii.</title>
        <authorList>
            <person name="Yu D."/>
            <person name="Ke L."/>
            <person name="Zhang D."/>
            <person name="Wu Y."/>
            <person name="Sun Y."/>
            <person name="Mei J."/>
            <person name="Sun J."/>
            <person name="Sun Y."/>
        </authorList>
    </citation>
    <scope>NUCLEOTIDE SEQUENCE [LARGE SCALE GENOMIC DNA]</scope>
    <source>
        <strain evidence="2">cv. E1</strain>
        <tissue evidence="1">Leaf</tissue>
    </source>
</reference>
<name>A0A9D3W6V6_9ROSI</name>
<gene>
    <name evidence="1" type="ORF">J1N35_007882</name>
</gene>